<keyword evidence="1" id="KW-1133">Transmembrane helix</keyword>
<dbReference type="RefSeq" id="WP_379318704.1">
    <property type="nucleotide sequence ID" value="NZ_JBHTLM010000005.1"/>
</dbReference>
<evidence type="ECO:0000313" key="2">
    <source>
        <dbReference type="EMBL" id="MFD1176372.1"/>
    </source>
</evidence>
<feature type="transmembrane region" description="Helical" evidence="1">
    <location>
        <begin position="186"/>
        <end position="203"/>
    </location>
</feature>
<reference evidence="3" key="1">
    <citation type="journal article" date="2019" name="Int. J. Syst. Evol. Microbiol.">
        <title>The Global Catalogue of Microorganisms (GCM) 10K type strain sequencing project: providing services to taxonomists for standard genome sequencing and annotation.</title>
        <authorList>
            <consortium name="The Broad Institute Genomics Platform"/>
            <consortium name="The Broad Institute Genome Sequencing Center for Infectious Disease"/>
            <person name="Wu L."/>
            <person name="Ma J."/>
        </authorList>
    </citation>
    <scope>NUCLEOTIDE SEQUENCE [LARGE SCALE GENOMIC DNA]</scope>
    <source>
        <strain evidence="3">CCUG 59189</strain>
    </source>
</reference>
<keyword evidence="3" id="KW-1185">Reference proteome</keyword>
<dbReference type="Proteomes" id="UP001597262">
    <property type="component" value="Unassembled WGS sequence"/>
</dbReference>
<keyword evidence="1" id="KW-0472">Membrane</keyword>
<feature type="transmembrane region" description="Helical" evidence="1">
    <location>
        <begin position="158"/>
        <end position="180"/>
    </location>
</feature>
<protein>
    <submittedName>
        <fullName evidence="2">ABC transporter permease</fullName>
    </submittedName>
</protein>
<dbReference type="EMBL" id="JBHTLM010000005">
    <property type="protein sequence ID" value="MFD1176372.1"/>
    <property type="molecule type" value="Genomic_DNA"/>
</dbReference>
<proteinExistence type="predicted"/>
<evidence type="ECO:0000256" key="1">
    <source>
        <dbReference type="SAM" id="Phobius"/>
    </source>
</evidence>
<organism evidence="2 3">
    <name type="scientific">Paenibacillus puldeungensis</name>
    <dbReference type="NCBI Taxonomy" id="696536"/>
    <lineage>
        <taxon>Bacteria</taxon>
        <taxon>Bacillati</taxon>
        <taxon>Bacillota</taxon>
        <taxon>Bacilli</taxon>
        <taxon>Bacillales</taxon>
        <taxon>Paenibacillaceae</taxon>
        <taxon>Paenibacillus</taxon>
    </lineage>
</organism>
<feature type="transmembrane region" description="Helical" evidence="1">
    <location>
        <begin position="96"/>
        <end position="122"/>
    </location>
</feature>
<comment type="caution">
    <text evidence="2">The sequence shown here is derived from an EMBL/GenBank/DDBJ whole genome shotgun (WGS) entry which is preliminary data.</text>
</comment>
<evidence type="ECO:0000313" key="3">
    <source>
        <dbReference type="Proteomes" id="UP001597262"/>
    </source>
</evidence>
<feature type="transmembrane region" description="Helical" evidence="1">
    <location>
        <begin position="51"/>
        <end position="75"/>
    </location>
</feature>
<name>A0ABW3RVR3_9BACL</name>
<feature type="transmembrane region" description="Helical" evidence="1">
    <location>
        <begin position="240"/>
        <end position="259"/>
    </location>
</feature>
<sequence>MLNLIRADVFKLRKSITMKVLLAITTLCAVAMTMMAYFISTGKLDASLTGVGFMFSDVNVISILGGLIAGMLICADFDNKTIQDSIASGNSRSTIIFSKAVVLGLALVVILLPYAVITGIALGTGSKFDMGAVAVGFLHLLTSESAKAFTTPDVLKLLAVMLTLLILYVAQLSISIPIAFLVKKPILVIVICYAFSFLTGQLLTIASNHPIVERICSFTPFGGSYVLMTLDAGAGTVVKAIVVSLIFIGVMAALSYSLFRKTEIK</sequence>
<gene>
    <name evidence="2" type="ORF">ACFQ3W_08675</name>
</gene>
<accession>A0ABW3RVR3</accession>
<feature type="transmembrane region" description="Helical" evidence="1">
    <location>
        <begin position="20"/>
        <end position="39"/>
    </location>
</feature>
<keyword evidence="1" id="KW-0812">Transmembrane</keyword>